<dbReference type="OrthoDB" id="3270428at2759"/>
<dbReference type="GeneID" id="19309990"/>
<dbReference type="AlphaFoldDB" id="S7RC80"/>
<protein>
    <submittedName>
        <fullName evidence="2">Uncharacterized protein</fullName>
    </submittedName>
</protein>
<reference evidence="2 3" key="1">
    <citation type="journal article" date="2012" name="Science">
        <title>The Paleozoic origin of enzymatic lignin decomposition reconstructed from 31 fungal genomes.</title>
        <authorList>
            <person name="Floudas D."/>
            <person name="Binder M."/>
            <person name="Riley R."/>
            <person name="Barry K."/>
            <person name="Blanchette R.A."/>
            <person name="Henrissat B."/>
            <person name="Martinez A.T."/>
            <person name="Otillar R."/>
            <person name="Spatafora J.W."/>
            <person name="Yadav J.S."/>
            <person name="Aerts A."/>
            <person name="Benoit I."/>
            <person name="Boyd A."/>
            <person name="Carlson A."/>
            <person name="Copeland A."/>
            <person name="Coutinho P.M."/>
            <person name="de Vries R.P."/>
            <person name="Ferreira P."/>
            <person name="Findley K."/>
            <person name="Foster B."/>
            <person name="Gaskell J."/>
            <person name="Glotzer D."/>
            <person name="Gorecki P."/>
            <person name="Heitman J."/>
            <person name="Hesse C."/>
            <person name="Hori C."/>
            <person name="Igarashi K."/>
            <person name="Jurgens J.A."/>
            <person name="Kallen N."/>
            <person name="Kersten P."/>
            <person name="Kohler A."/>
            <person name="Kuees U."/>
            <person name="Kumar T.K.A."/>
            <person name="Kuo A."/>
            <person name="LaButti K."/>
            <person name="Larrondo L.F."/>
            <person name="Lindquist E."/>
            <person name="Ling A."/>
            <person name="Lombard V."/>
            <person name="Lucas S."/>
            <person name="Lundell T."/>
            <person name="Martin R."/>
            <person name="McLaughlin D.J."/>
            <person name="Morgenstern I."/>
            <person name="Morin E."/>
            <person name="Murat C."/>
            <person name="Nagy L.G."/>
            <person name="Nolan M."/>
            <person name="Ohm R.A."/>
            <person name="Patyshakuliyeva A."/>
            <person name="Rokas A."/>
            <person name="Ruiz-Duenas F.J."/>
            <person name="Sabat G."/>
            <person name="Salamov A."/>
            <person name="Samejima M."/>
            <person name="Schmutz J."/>
            <person name="Slot J.C."/>
            <person name="St John F."/>
            <person name="Stenlid J."/>
            <person name="Sun H."/>
            <person name="Sun S."/>
            <person name="Syed K."/>
            <person name="Tsang A."/>
            <person name="Wiebenga A."/>
            <person name="Young D."/>
            <person name="Pisabarro A."/>
            <person name="Eastwood D.C."/>
            <person name="Martin F."/>
            <person name="Cullen D."/>
            <person name="Grigoriev I.V."/>
            <person name="Hibbett D.S."/>
        </authorList>
    </citation>
    <scope>NUCLEOTIDE SEQUENCE [LARGE SCALE GENOMIC DNA]</scope>
    <source>
        <strain evidence="2 3">ATCC 11539</strain>
    </source>
</reference>
<dbReference type="HOGENOM" id="CLU_501570_0_0_1"/>
<organism evidence="2 3">
    <name type="scientific">Gloeophyllum trabeum (strain ATCC 11539 / FP-39264 / Madison 617)</name>
    <name type="common">Brown rot fungus</name>
    <dbReference type="NCBI Taxonomy" id="670483"/>
    <lineage>
        <taxon>Eukaryota</taxon>
        <taxon>Fungi</taxon>
        <taxon>Dikarya</taxon>
        <taxon>Basidiomycota</taxon>
        <taxon>Agaricomycotina</taxon>
        <taxon>Agaricomycetes</taxon>
        <taxon>Gloeophyllales</taxon>
        <taxon>Gloeophyllaceae</taxon>
        <taxon>Gloeophyllum</taxon>
    </lineage>
</organism>
<feature type="compositionally biased region" description="Acidic residues" evidence="1">
    <location>
        <begin position="155"/>
        <end position="168"/>
    </location>
</feature>
<evidence type="ECO:0000313" key="2">
    <source>
        <dbReference type="EMBL" id="EPQ49979.1"/>
    </source>
</evidence>
<feature type="region of interest" description="Disordered" evidence="1">
    <location>
        <begin position="147"/>
        <end position="173"/>
    </location>
</feature>
<gene>
    <name evidence="2" type="ORF">GLOTRDRAFT_97295</name>
</gene>
<dbReference type="EMBL" id="KB469432">
    <property type="protein sequence ID" value="EPQ49979.1"/>
    <property type="molecule type" value="Genomic_DNA"/>
</dbReference>
<evidence type="ECO:0000256" key="1">
    <source>
        <dbReference type="SAM" id="MobiDB-lite"/>
    </source>
</evidence>
<proteinExistence type="predicted"/>
<accession>S7RC80</accession>
<evidence type="ECO:0000313" key="3">
    <source>
        <dbReference type="Proteomes" id="UP000030669"/>
    </source>
</evidence>
<keyword evidence="3" id="KW-1185">Reference proteome</keyword>
<name>S7RC80_GLOTA</name>
<sequence length="543" mass="61440">MSRFAAVSKKEQDPLGRMESWLIYRQVIPSFFPVALHDGPISAGPGPVNMYERFTAYYWPAGWKQLACAHARQRREQAEYRKVPEAEVRPEWDHLLMEFMRTQDGTVMQYLERRLNLPRNEAARRTSKDEMKFIITALEEVCGECTSAQRSSETTDVEDGGLEGETNDQDSHERQLEGLSDYLFHWTGNTATVFKAGAPSQVADKEPLTGTCDAISVLHLSHFFPGSAPSKEDLELVNLGTRPESDSDPICPAWKGDTNQTRSAGSEQALQRWVDPNVQADLSAYTRNEAAYLSESDIMRLTAQLEGMAITSPMKRPYPADSAPQCLDIPLLLAEYKKLSDDFSLKGVNQARMYGVATAKFLSVLGIEDFPVFTLVTEGSLGVVTCTHSHTLTGPVPRRKRTRYFKMLEANARSFDIATPIGTFHFTTFLCHLATEYADILRKRLEQVKGDFASKYKKKDATLCWNMKQEESEWAARLGIQLWDAPMRHGLAARRCFRVLCSPSLQNVSRGYIKWHHGRVRANKEALGGHSKDLKRRTERRQM</sequence>
<dbReference type="KEGG" id="gtr:GLOTRDRAFT_97295"/>
<dbReference type="Proteomes" id="UP000030669">
    <property type="component" value="Unassembled WGS sequence"/>
</dbReference>
<dbReference type="RefSeq" id="XP_007871565.1">
    <property type="nucleotide sequence ID" value="XM_007873374.1"/>
</dbReference>